<dbReference type="InterPro" id="IPR003954">
    <property type="entry name" value="RRM_euk-type"/>
</dbReference>
<keyword evidence="2" id="KW-0677">Repeat</keyword>
<feature type="domain" description="RRM" evidence="7">
    <location>
        <begin position="21"/>
        <end position="102"/>
    </location>
</feature>
<dbReference type="SMART" id="SM00361">
    <property type="entry name" value="RRM_1"/>
    <property type="match status" value="2"/>
</dbReference>
<dbReference type="SMART" id="SM00360">
    <property type="entry name" value="RRM"/>
    <property type="match status" value="4"/>
</dbReference>
<dbReference type="InterPro" id="IPR051945">
    <property type="entry name" value="RRM_MRD1_RNA_proc_ribogen"/>
</dbReference>
<keyword evidence="4" id="KW-0539">Nucleus</keyword>
<feature type="domain" description="RRM" evidence="7">
    <location>
        <begin position="133"/>
        <end position="211"/>
    </location>
</feature>
<name>A0A1C7N9E3_9FUNG</name>
<dbReference type="Pfam" id="PF00076">
    <property type="entry name" value="RRM_1"/>
    <property type="match status" value="3"/>
</dbReference>
<dbReference type="InParanoid" id="A0A1C7N9E3"/>
<dbReference type="GO" id="GO:0005730">
    <property type="term" value="C:nucleolus"/>
    <property type="evidence" value="ECO:0007669"/>
    <property type="project" value="TreeGrafter"/>
</dbReference>
<evidence type="ECO:0000256" key="4">
    <source>
        <dbReference type="ARBA" id="ARBA00023242"/>
    </source>
</evidence>
<dbReference type="PANTHER" id="PTHR48039:SF5">
    <property type="entry name" value="RNA-BINDING PROTEIN 28"/>
    <property type="match status" value="1"/>
</dbReference>
<dbReference type="STRING" id="101091.A0A1C7N9E3"/>
<dbReference type="EMBL" id="LUGH01000368">
    <property type="protein sequence ID" value="OBZ85701.1"/>
    <property type="molecule type" value="Genomic_DNA"/>
</dbReference>
<dbReference type="AlphaFoldDB" id="A0A1C7N9E3"/>
<dbReference type="FunCoup" id="A0A1C7N9E3">
    <property type="interactions" value="783"/>
</dbReference>
<gene>
    <name evidence="8" type="primary">SPBC4F6.14</name>
    <name evidence="8" type="ORF">A0J61_06239</name>
</gene>
<dbReference type="CDD" id="cd12416">
    <property type="entry name" value="RRM4_RBM28_like"/>
    <property type="match status" value="1"/>
</dbReference>
<sequence length="700" mass="80128">MSDEEVQDQVNQKNVDSHAKLTLFVRGLPFDATNQDLEEFFGDIGPIRKCFVVTDKSSEGTFRNKGFGYVHYALEEDAQAAIDKLKNTKFKGKKLRIEFAKRKSETHHEEQPEKKEVKKKVERTEPLKFDVNARLIVRNLPWKYRESDLRKLFEKYGTVYDVKLPRKYEGGPLRGFAFIQFEKVEQGQAAMDGLNATEHHGRTIAVDWSISKTQYRQVEEKEVEEEKEEVEDEDTEMKEAEEEEASESSDEESSDDSEDSEDSSDNDDSDDSEDSDGSEDSDDSEDSDNEDEEEKEEKAKTKDTKPSKKAGPTTAEGTTLFIRNLLFESTEEDLKQLFTQWGPVVYAKITRDPVTKLSRGTGFVCMRKKEDVDTILEAAEALRAISQKDENNDSEAMNQLLSKREKKKKGLMFKSIITPESTSGEGAKFTLHGRVLDVTLAVDREKAKQIKDDNLSQKRKEDKRNLYLMREGVVFPDSPAAATMTPSELSKRQMSFSSRKKLVSSNPSLFISKTRLSIRNLPIKVTDTELRQLGISSVAKFKNQVKANERADLTKEEKEEGWQYLPRVKQAKIIRSKDRIDTSTNQLRSKGYGFLEFTTHAHALAALRYLNNNPDLFDGKRLIVEFSLENKDVVERRQQKTSGPKDVDERKRQKTSGPKNVVERRQQRTSGPKKVFERRQQKSSGPKSAVKVPQKRKFSE</sequence>
<evidence type="ECO:0000259" key="7">
    <source>
        <dbReference type="PROSITE" id="PS50102"/>
    </source>
</evidence>
<keyword evidence="3 5" id="KW-0694">RNA-binding</keyword>
<evidence type="ECO:0000256" key="2">
    <source>
        <dbReference type="ARBA" id="ARBA00022737"/>
    </source>
</evidence>
<feature type="compositionally biased region" description="Basic and acidic residues" evidence="6">
    <location>
        <begin position="296"/>
        <end position="306"/>
    </location>
</feature>
<feature type="region of interest" description="Disordered" evidence="6">
    <location>
        <begin position="217"/>
        <end position="315"/>
    </location>
</feature>
<dbReference type="Proteomes" id="UP000093000">
    <property type="component" value="Unassembled WGS sequence"/>
</dbReference>
<feature type="compositionally biased region" description="Basic and acidic residues" evidence="6">
    <location>
        <begin position="635"/>
        <end position="651"/>
    </location>
</feature>
<evidence type="ECO:0000256" key="3">
    <source>
        <dbReference type="ARBA" id="ARBA00022884"/>
    </source>
</evidence>
<dbReference type="PANTHER" id="PTHR48039">
    <property type="entry name" value="RNA-BINDING MOTIF PROTEIN 14B"/>
    <property type="match status" value="1"/>
</dbReference>
<dbReference type="GO" id="GO:0003729">
    <property type="term" value="F:mRNA binding"/>
    <property type="evidence" value="ECO:0007669"/>
    <property type="project" value="TreeGrafter"/>
</dbReference>
<feature type="region of interest" description="Disordered" evidence="6">
    <location>
        <begin position="635"/>
        <end position="700"/>
    </location>
</feature>
<evidence type="ECO:0000313" key="8">
    <source>
        <dbReference type="EMBL" id="OBZ85701.1"/>
    </source>
</evidence>
<dbReference type="InterPro" id="IPR012677">
    <property type="entry name" value="Nucleotide-bd_a/b_plait_sf"/>
</dbReference>
<feature type="compositionally biased region" description="Acidic residues" evidence="6">
    <location>
        <begin position="221"/>
        <end position="295"/>
    </location>
</feature>
<keyword evidence="9" id="KW-1185">Reference proteome</keyword>
<dbReference type="InterPro" id="IPR035979">
    <property type="entry name" value="RBD_domain_sf"/>
</dbReference>
<protein>
    <submittedName>
        <fullName evidence="8">Putative RNA-binding protein C4F6.14</fullName>
    </submittedName>
</protein>
<feature type="domain" description="RRM" evidence="7">
    <location>
        <begin position="514"/>
        <end position="629"/>
    </location>
</feature>
<proteinExistence type="predicted"/>
<evidence type="ECO:0000313" key="9">
    <source>
        <dbReference type="Proteomes" id="UP000093000"/>
    </source>
</evidence>
<dbReference type="OrthoDB" id="267048at2759"/>
<comment type="caution">
    <text evidence="8">The sequence shown here is derived from an EMBL/GenBank/DDBJ whole genome shotgun (WGS) entry which is preliminary data.</text>
</comment>
<comment type="subcellular location">
    <subcellularLocation>
        <location evidence="1">Nucleus</location>
    </subcellularLocation>
</comment>
<dbReference type="PROSITE" id="PS50102">
    <property type="entry name" value="RRM"/>
    <property type="match status" value="4"/>
</dbReference>
<dbReference type="Gene3D" id="3.30.70.330">
    <property type="match status" value="4"/>
</dbReference>
<evidence type="ECO:0000256" key="1">
    <source>
        <dbReference type="ARBA" id="ARBA00004123"/>
    </source>
</evidence>
<dbReference type="CDD" id="cd12414">
    <property type="entry name" value="RRM2_RBM28_like"/>
    <property type="match status" value="1"/>
</dbReference>
<organism evidence="8 9">
    <name type="scientific">Choanephora cucurbitarum</name>
    <dbReference type="NCBI Taxonomy" id="101091"/>
    <lineage>
        <taxon>Eukaryota</taxon>
        <taxon>Fungi</taxon>
        <taxon>Fungi incertae sedis</taxon>
        <taxon>Mucoromycota</taxon>
        <taxon>Mucoromycotina</taxon>
        <taxon>Mucoromycetes</taxon>
        <taxon>Mucorales</taxon>
        <taxon>Mucorineae</taxon>
        <taxon>Choanephoraceae</taxon>
        <taxon>Choanephoroideae</taxon>
        <taxon>Choanephora</taxon>
    </lineage>
</organism>
<dbReference type="CDD" id="cd12413">
    <property type="entry name" value="RRM1_RBM28_like"/>
    <property type="match status" value="1"/>
</dbReference>
<dbReference type="SUPFAM" id="SSF54928">
    <property type="entry name" value="RNA-binding domain, RBD"/>
    <property type="match status" value="4"/>
</dbReference>
<dbReference type="InterPro" id="IPR000504">
    <property type="entry name" value="RRM_dom"/>
</dbReference>
<feature type="domain" description="RRM" evidence="7">
    <location>
        <begin position="318"/>
        <end position="443"/>
    </location>
</feature>
<evidence type="ECO:0000256" key="5">
    <source>
        <dbReference type="PROSITE-ProRule" id="PRU00176"/>
    </source>
</evidence>
<evidence type="ECO:0000256" key="6">
    <source>
        <dbReference type="SAM" id="MobiDB-lite"/>
    </source>
</evidence>
<reference evidence="8 9" key="1">
    <citation type="submission" date="2016-03" db="EMBL/GenBank/DDBJ databases">
        <title>Choanephora cucurbitarum.</title>
        <authorList>
            <person name="Min B."/>
            <person name="Park H."/>
            <person name="Park J.-H."/>
            <person name="Shin H.-D."/>
            <person name="Choi I.-G."/>
        </authorList>
    </citation>
    <scope>NUCLEOTIDE SEQUENCE [LARGE SCALE GENOMIC DNA]</scope>
    <source>
        <strain evidence="8 9">KUS-F28377</strain>
    </source>
</reference>
<accession>A0A1C7N9E3</accession>